<evidence type="ECO:0000313" key="4">
    <source>
        <dbReference type="EMBL" id="GBP20086.1"/>
    </source>
</evidence>
<evidence type="ECO:0000256" key="1">
    <source>
        <dbReference type="RuleBase" id="RU363044"/>
    </source>
</evidence>
<gene>
    <name evidence="4" type="primary">pif1</name>
    <name evidence="4" type="ORF">EVAR_13858_1</name>
</gene>
<keyword evidence="1" id="KW-0227">DNA damage</keyword>
<dbReference type="GO" id="GO:0043139">
    <property type="term" value="F:5'-3' DNA helicase activity"/>
    <property type="evidence" value="ECO:0007669"/>
    <property type="project" value="UniProtKB-EC"/>
</dbReference>
<feature type="domain" description="DNA helicase Pif1-like 2B" evidence="3">
    <location>
        <begin position="193"/>
        <end position="238"/>
    </location>
</feature>
<evidence type="ECO:0000313" key="5">
    <source>
        <dbReference type="Proteomes" id="UP000299102"/>
    </source>
</evidence>
<dbReference type="Pfam" id="PF05970">
    <property type="entry name" value="PIF1"/>
    <property type="match status" value="1"/>
</dbReference>
<dbReference type="EC" id="5.6.2.3" evidence="1"/>
<dbReference type="Pfam" id="PF21530">
    <property type="entry name" value="Pif1_2B_dom"/>
    <property type="match status" value="1"/>
</dbReference>
<comment type="catalytic activity">
    <reaction evidence="1">
        <text>ATP + H2O = ADP + phosphate + H(+)</text>
        <dbReference type="Rhea" id="RHEA:13065"/>
        <dbReference type="ChEBI" id="CHEBI:15377"/>
        <dbReference type="ChEBI" id="CHEBI:15378"/>
        <dbReference type="ChEBI" id="CHEBI:30616"/>
        <dbReference type="ChEBI" id="CHEBI:43474"/>
        <dbReference type="ChEBI" id="CHEBI:456216"/>
        <dbReference type="EC" id="5.6.2.3"/>
    </reaction>
</comment>
<keyword evidence="1 4" id="KW-0347">Helicase</keyword>
<sequence length="345" mass="38942">MSAQWHKKSLETLDSTLQDLRKNQNRFGSAVLLLAGDFGQTLPVIPRSTPADELNACLKSSILWKYVKTLKLSMNMRVELQNDQSGETFSKQLLDIGNGKIPVDSSSGYITFPTNFCHFMKSKTELIEKVFPNIAQNYKDHVWMSDRVILAAKNIDVNEMNFQIQNKITGELITYKSIDSVTNQDDIVNYPTEFLNSLELPGLPPHNLQLKIGSVIIMLRNINQPRLCNGTRLAVKRLMNNVIEATILKGKYKGEDVLIPRIPLIPNDMSFDFKRLQFPVRLAFAMSINKSQGQSLSVCGINLENSCFSHGQLYVACSRVGIPTTLFIYAPENKTKNIVYHKALQ</sequence>
<reference evidence="4 5" key="1">
    <citation type="journal article" date="2019" name="Commun. Biol.">
        <title>The bagworm genome reveals a unique fibroin gene that provides high tensile strength.</title>
        <authorList>
            <person name="Kono N."/>
            <person name="Nakamura H."/>
            <person name="Ohtoshi R."/>
            <person name="Tomita M."/>
            <person name="Numata K."/>
            <person name="Arakawa K."/>
        </authorList>
    </citation>
    <scope>NUCLEOTIDE SEQUENCE [LARGE SCALE GENOMIC DNA]</scope>
</reference>
<feature type="domain" description="DNA helicase Pif1-like DEAD-box helicase" evidence="2">
    <location>
        <begin position="6"/>
        <end position="103"/>
    </location>
</feature>
<dbReference type="STRING" id="151549.A0A4C1U2M7"/>
<keyword evidence="1" id="KW-0234">DNA repair</keyword>
<keyword evidence="1" id="KW-0233">DNA recombination</keyword>
<keyword evidence="1" id="KW-0547">Nucleotide-binding</keyword>
<comment type="similarity">
    <text evidence="1">Belongs to the helicase family.</text>
</comment>
<dbReference type="InterPro" id="IPR027417">
    <property type="entry name" value="P-loop_NTPase"/>
</dbReference>
<dbReference type="InterPro" id="IPR010285">
    <property type="entry name" value="DNA_helicase_pif1-like_DEAD"/>
</dbReference>
<comment type="caution">
    <text evidence="4">The sequence shown here is derived from an EMBL/GenBank/DDBJ whole genome shotgun (WGS) entry which is preliminary data.</text>
</comment>
<dbReference type="PANTHER" id="PTHR10492:SF96">
    <property type="entry name" value="ATP-DEPENDENT DNA HELICASE"/>
    <property type="match status" value="1"/>
</dbReference>
<protein>
    <recommendedName>
        <fullName evidence="1">ATP-dependent DNA helicase</fullName>
        <ecNumber evidence="1">5.6.2.3</ecNumber>
    </recommendedName>
</protein>
<evidence type="ECO:0000259" key="3">
    <source>
        <dbReference type="Pfam" id="PF21530"/>
    </source>
</evidence>
<keyword evidence="5" id="KW-1185">Reference proteome</keyword>
<name>A0A4C1U2M7_EUMVA</name>
<comment type="cofactor">
    <cofactor evidence="1">
        <name>Mg(2+)</name>
        <dbReference type="ChEBI" id="CHEBI:18420"/>
    </cofactor>
</comment>
<dbReference type="SUPFAM" id="SSF52540">
    <property type="entry name" value="P-loop containing nucleoside triphosphate hydrolases"/>
    <property type="match status" value="1"/>
</dbReference>
<proteinExistence type="inferred from homology"/>
<dbReference type="GO" id="GO:0006281">
    <property type="term" value="P:DNA repair"/>
    <property type="evidence" value="ECO:0007669"/>
    <property type="project" value="UniProtKB-KW"/>
</dbReference>
<accession>A0A4C1U2M7</accession>
<dbReference type="GO" id="GO:0016887">
    <property type="term" value="F:ATP hydrolysis activity"/>
    <property type="evidence" value="ECO:0007669"/>
    <property type="project" value="RHEA"/>
</dbReference>
<dbReference type="OrthoDB" id="272985at2759"/>
<organism evidence="4 5">
    <name type="scientific">Eumeta variegata</name>
    <name type="common">Bagworm moth</name>
    <name type="synonym">Eumeta japonica</name>
    <dbReference type="NCBI Taxonomy" id="151549"/>
    <lineage>
        <taxon>Eukaryota</taxon>
        <taxon>Metazoa</taxon>
        <taxon>Ecdysozoa</taxon>
        <taxon>Arthropoda</taxon>
        <taxon>Hexapoda</taxon>
        <taxon>Insecta</taxon>
        <taxon>Pterygota</taxon>
        <taxon>Neoptera</taxon>
        <taxon>Endopterygota</taxon>
        <taxon>Lepidoptera</taxon>
        <taxon>Glossata</taxon>
        <taxon>Ditrysia</taxon>
        <taxon>Tineoidea</taxon>
        <taxon>Psychidae</taxon>
        <taxon>Oiketicinae</taxon>
        <taxon>Eumeta</taxon>
    </lineage>
</organism>
<dbReference type="GO" id="GO:0006310">
    <property type="term" value="P:DNA recombination"/>
    <property type="evidence" value="ECO:0007669"/>
    <property type="project" value="UniProtKB-KW"/>
</dbReference>
<dbReference type="InterPro" id="IPR049163">
    <property type="entry name" value="Pif1-like_2B_dom"/>
</dbReference>
<evidence type="ECO:0000259" key="2">
    <source>
        <dbReference type="Pfam" id="PF05970"/>
    </source>
</evidence>
<dbReference type="EMBL" id="BGZK01000114">
    <property type="protein sequence ID" value="GBP20086.1"/>
    <property type="molecule type" value="Genomic_DNA"/>
</dbReference>
<dbReference type="GO" id="GO:0005524">
    <property type="term" value="F:ATP binding"/>
    <property type="evidence" value="ECO:0007669"/>
    <property type="project" value="UniProtKB-KW"/>
</dbReference>
<dbReference type="Proteomes" id="UP000299102">
    <property type="component" value="Unassembled WGS sequence"/>
</dbReference>
<dbReference type="GO" id="GO:0000723">
    <property type="term" value="P:telomere maintenance"/>
    <property type="evidence" value="ECO:0007669"/>
    <property type="project" value="InterPro"/>
</dbReference>
<keyword evidence="1" id="KW-0378">Hydrolase</keyword>
<dbReference type="AlphaFoldDB" id="A0A4C1U2M7"/>
<dbReference type="PANTHER" id="PTHR10492">
    <property type="match status" value="1"/>
</dbReference>
<keyword evidence="1" id="KW-0067">ATP-binding</keyword>